<evidence type="ECO:0000256" key="6">
    <source>
        <dbReference type="SAM" id="MobiDB-lite"/>
    </source>
</evidence>
<dbReference type="EMBL" id="JBEGDP010000008">
    <property type="protein sequence ID" value="MEQ7847511.1"/>
    <property type="molecule type" value="Genomic_DNA"/>
</dbReference>
<evidence type="ECO:0000313" key="8">
    <source>
        <dbReference type="EMBL" id="MEQ7847511.1"/>
    </source>
</evidence>
<feature type="compositionally biased region" description="Low complexity" evidence="6">
    <location>
        <begin position="9"/>
        <end position="25"/>
    </location>
</feature>
<dbReference type="GO" id="GO:0032259">
    <property type="term" value="P:methylation"/>
    <property type="evidence" value="ECO:0007669"/>
    <property type="project" value="UniProtKB-KW"/>
</dbReference>
<dbReference type="SUPFAM" id="SSF82282">
    <property type="entry name" value="Homocysteine S-methyltransferase"/>
    <property type="match status" value="1"/>
</dbReference>
<proteinExistence type="predicted"/>
<keyword evidence="1 5" id="KW-0489">Methyltransferase</keyword>
<feature type="domain" description="Hcy-binding" evidence="7">
    <location>
        <begin position="26"/>
        <end position="336"/>
    </location>
</feature>
<evidence type="ECO:0000259" key="7">
    <source>
        <dbReference type="PROSITE" id="PS50970"/>
    </source>
</evidence>
<evidence type="ECO:0000256" key="1">
    <source>
        <dbReference type="ARBA" id="ARBA00022603"/>
    </source>
</evidence>
<feature type="binding site" evidence="5">
    <location>
        <position position="258"/>
    </location>
    <ligand>
        <name>Zn(2+)</name>
        <dbReference type="ChEBI" id="CHEBI:29105"/>
    </ligand>
</feature>
<dbReference type="Pfam" id="PF02574">
    <property type="entry name" value="S-methyl_trans"/>
    <property type="match status" value="1"/>
</dbReference>
<feature type="region of interest" description="Disordered" evidence="6">
    <location>
        <begin position="1"/>
        <end position="29"/>
    </location>
</feature>
<keyword evidence="3 5" id="KW-0479">Metal-binding</keyword>
<name>A0ABV1NYD0_9ACTN</name>
<keyword evidence="2 5" id="KW-0808">Transferase</keyword>
<dbReference type="PANTHER" id="PTHR46015">
    <property type="entry name" value="ZGC:172121"/>
    <property type="match status" value="1"/>
</dbReference>
<dbReference type="PANTHER" id="PTHR46015:SF1">
    <property type="entry name" value="HOMOCYSTEINE S-METHYLTRANSFERASE-LIKE ISOFORM 1"/>
    <property type="match status" value="1"/>
</dbReference>
<dbReference type="InterPro" id="IPR051486">
    <property type="entry name" value="Hcy_S-methyltransferase"/>
</dbReference>
<evidence type="ECO:0000256" key="4">
    <source>
        <dbReference type="ARBA" id="ARBA00022833"/>
    </source>
</evidence>
<keyword evidence="9" id="KW-1185">Reference proteome</keyword>
<dbReference type="EC" id="2.1.1.10" evidence="8"/>
<feature type="binding site" evidence="5">
    <location>
        <position position="322"/>
    </location>
    <ligand>
        <name>Zn(2+)</name>
        <dbReference type="ChEBI" id="CHEBI:29105"/>
    </ligand>
</feature>
<gene>
    <name evidence="8" type="primary">mmuM</name>
    <name evidence="8" type="ORF">V6R90_09500</name>
</gene>
<comment type="cofactor">
    <cofactor evidence="5">
        <name>Zn(2+)</name>
        <dbReference type="ChEBI" id="CHEBI:29105"/>
    </cofactor>
</comment>
<dbReference type="InterPro" id="IPR003726">
    <property type="entry name" value="HCY_dom"/>
</dbReference>
<dbReference type="InterPro" id="IPR017226">
    <property type="entry name" value="BHMT-like"/>
</dbReference>
<dbReference type="RefSeq" id="WP_349804509.1">
    <property type="nucleotide sequence ID" value="NZ_JBEGDP010000008.1"/>
</dbReference>
<accession>A0ABV1NYD0</accession>
<dbReference type="PIRSF" id="PIRSF037505">
    <property type="entry name" value="Betaine_HMT"/>
    <property type="match status" value="1"/>
</dbReference>
<dbReference type="Gene3D" id="3.20.20.330">
    <property type="entry name" value="Homocysteine-binding-like domain"/>
    <property type="match status" value="1"/>
</dbReference>
<protein>
    <submittedName>
        <fullName evidence="8">Homocysteine S-methyltransferase</fullName>
        <ecNumber evidence="8">2.1.1.10</ecNumber>
    </submittedName>
</protein>
<dbReference type="Proteomes" id="UP001482520">
    <property type="component" value="Unassembled WGS sequence"/>
</dbReference>
<evidence type="ECO:0000256" key="5">
    <source>
        <dbReference type="PROSITE-ProRule" id="PRU00333"/>
    </source>
</evidence>
<comment type="caution">
    <text evidence="8">The sequence shown here is derived from an EMBL/GenBank/DDBJ whole genome shotgun (WGS) entry which is preliminary data.</text>
</comment>
<reference evidence="8 9" key="1">
    <citation type="submission" date="2024-02" db="EMBL/GenBank/DDBJ databases">
        <title>Full genome sequence of Nocardioides kribbensis.</title>
        <authorList>
            <person name="Poletto B.L."/>
            <person name="Silva G."/>
            <person name="Galante D."/>
            <person name="Campos K.R."/>
            <person name="Santos M.B.N."/>
            <person name="Sacchi C.T."/>
        </authorList>
    </citation>
    <scope>NUCLEOTIDE SEQUENCE [LARGE SCALE GENOMIC DNA]</scope>
    <source>
        <strain evidence="8 9">O4R</strain>
    </source>
</reference>
<keyword evidence="4 5" id="KW-0862">Zinc</keyword>
<evidence type="ECO:0000256" key="3">
    <source>
        <dbReference type="ARBA" id="ARBA00022723"/>
    </source>
</evidence>
<dbReference type="PROSITE" id="PS50970">
    <property type="entry name" value="HCY"/>
    <property type="match status" value="1"/>
</dbReference>
<dbReference type="InterPro" id="IPR036589">
    <property type="entry name" value="HCY_dom_sf"/>
</dbReference>
<organism evidence="8 9">
    <name type="scientific">Nocardioides kribbensis</name>
    <dbReference type="NCBI Taxonomy" id="305517"/>
    <lineage>
        <taxon>Bacteria</taxon>
        <taxon>Bacillati</taxon>
        <taxon>Actinomycetota</taxon>
        <taxon>Actinomycetes</taxon>
        <taxon>Propionibacteriales</taxon>
        <taxon>Nocardioidaceae</taxon>
        <taxon>Nocardioides</taxon>
    </lineage>
</organism>
<sequence length="338" mass="34272">MTPRPAGPASPAGPARPASPAGPAGLDDLAPQSADRAVVLDGGLSNALEDRGVDLSSQLWTATVLRGSPEEVEAVHAAYFAAGAEVATTASYQVSEQGVVAAGGTPQEARALLARSVEVARRARDAAQELRAGSGGPGHRGAERGRLLVAASVGPYGAVLADGSEYRGDYGLTPSALRDFHARRLDALAAAGPDLLAVETLPDVREAEVLVPLLDDLGLPAWVSYSVAGGRTRAGQPLEEAYAVLAGSTSVVAAGLNCSAPGEVAAAVRVAAEVTGLPGVVYPNRGETWDAVAKAWRGERDWDVAPAAGWVDAGARLVGGCCRVGPADIERLARSLGA</sequence>
<dbReference type="GO" id="GO:0008168">
    <property type="term" value="F:methyltransferase activity"/>
    <property type="evidence" value="ECO:0007669"/>
    <property type="project" value="UniProtKB-KW"/>
</dbReference>
<evidence type="ECO:0000313" key="9">
    <source>
        <dbReference type="Proteomes" id="UP001482520"/>
    </source>
</evidence>
<evidence type="ECO:0000256" key="2">
    <source>
        <dbReference type="ARBA" id="ARBA00022679"/>
    </source>
</evidence>
<dbReference type="NCBIfam" id="NF007020">
    <property type="entry name" value="PRK09485.1"/>
    <property type="match status" value="1"/>
</dbReference>
<feature type="binding site" evidence="5">
    <location>
        <position position="321"/>
    </location>
    <ligand>
        <name>Zn(2+)</name>
        <dbReference type="ChEBI" id="CHEBI:29105"/>
    </ligand>
</feature>